<evidence type="ECO:0000256" key="5">
    <source>
        <dbReference type="ARBA" id="ARBA00022785"/>
    </source>
</evidence>
<feature type="binding site" evidence="11">
    <location>
        <position position="211"/>
    </location>
    <ligand>
        <name>Zn(2+)</name>
        <dbReference type="ChEBI" id="CHEBI:29105"/>
    </ligand>
</feature>
<organism evidence="12 13">
    <name type="scientific">Candidatus Nitrospira kreftii</name>
    <dbReference type="NCBI Taxonomy" id="2652173"/>
    <lineage>
        <taxon>Bacteria</taxon>
        <taxon>Pseudomonadati</taxon>
        <taxon>Nitrospirota</taxon>
        <taxon>Nitrospiria</taxon>
        <taxon>Nitrospirales</taxon>
        <taxon>Nitrospiraceae</taxon>
        <taxon>Nitrospira</taxon>
    </lineage>
</organism>
<feature type="binding site" evidence="11">
    <location>
        <begin position="13"/>
        <end position="23"/>
    </location>
    <ligand>
        <name>ATP</name>
        <dbReference type="ChEBI" id="CHEBI:30616"/>
    </ligand>
</feature>
<dbReference type="KEGG" id="nkf:Nkreftii_002468"/>
<keyword evidence="4 11" id="KW-0547">Nucleotide-binding</keyword>
<dbReference type="GO" id="GO:0008616">
    <property type="term" value="P:tRNA queuosine(34) biosynthetic process"/>
    <property type="evidence" value="ECO:0007669"/>
    <property type="project" value="UniProtKB-UniRule"/>
</dbReference>
<keyword evidence="7 11" id="KW-0067">ATP-binding</keyword>
<name>A0A7S8J029_9BACT</name>
<dbReference type="PANTHER" id="PTHR42914">
    <property type="entry name" value="7-CYANO-7-DEAZAGUANINE SYNTHASE"/>
    <property type="match status" value="1"/>
</dbReference>
<comment type="function">
    <text evidence="11">Catalyzes the ATP-dependent conversion of 7-carboxy-7-deazaguanine (CDG) to 7-cyano-7-deazaguanine (preQ(0)).</text>
</comment>
<dbReference type="InterPro" id="IPR014729">
    <property type="entry name" value="Rossmann-like_a/b/a_fold"/>
</dbReference>
<comment type="pathway">
    <text evidence="1 11">Purine metabolism; 7-cyano-7-deazaguanine biosynthesis.</text>
</comment>
<dbReference type="Pfam" id="PF06508">
    <property type="entry name" value="QueC"/>
    <property type="match status" value="1"/>
</dbReference>
<proteinExistence type="inferred from homology"/>
<evidence type="ECO:0000313" key="13">
    <source>
        <dbReference type="Proteomes" id="UP000593737"/>
    </source>
</evidence>
<dbReference type="Proteomes" id="UP000593737">
    <property type="component" value="Chromosome"/>
</dbReference>
<dbReference type="PIRSF" id="PIRSF006293">
    <property type="entry name" value="ExsB"/>
    <property type="match status" value="1"/>
</dbReference>
<dbReference type="SUPFAM" id="SSF52402">
    <property type="entry name" value="Adenine nucleotide alpha hydrolases-like"/>
    <property type="match status" value="1"/>
</dbReference>
<evidence type="ECO:0000256" key="1">
    <source>
        <dbReference type="ARBA" id="ARBA00005061"/>
    </source>
</evidence>
<accession>A0A7S8J029</accession>
<evidence type="ECO:0000256" key="9">
    <source>
        <dbReference type="ARBA" id="ARBA00039149"/>
    </source>
</evidence>
<evidence type="ECO:0000256" key="2">
    <source>
        <dbReference type="ARBA" id="ARBA00022598"/>
    </source>
</evidence>
<evidence type="ECO:0000256" key="10">
    <source>
        <dbReference type="ARBA" id="ARBA00047890"/>
    </source>
</evidence>
<evidence type="ECO:0000256" key="8">
    <source>
        <dbReference type="ARBA" id="ARBA00037993"/>
    </source>
</evidence>
<comment type="similarity">
    <text evidence="8 11">Belongs to the QueC family.</text>
</comment>
<evidence type="ECO:0000256" key="7">
    <source>
        <dbReference type="ARBA" id="ARBA00022840"/>
    </source>
</evidence>
<dbReference type="GO" id="GO:0008270">
    <property type="term" value="F:zinc ion binding"/>
    <property type="evidence" value="ECO:0007669"/>
    <property type="project" value="UniProtKB-UniRule"/>
</dbReference>
<evidence type="ECO:0000256" key="11">
    <source>
        <dbReference type="HAMAP-Rule" id="MF_01633"/>
    </source>
</evidence>
<feature type="binding site" evidence="11">
    <location>
        <position position="205"/>
    </location>
    <ligand>
        <name>Zn(2+)</name>
        <dbReference type="ChEBI" id="CHEBI:29105"/>
    </ligand>
</feature>
<reference evidence="12 13" key="1">
    <citation type="journal article" date="2020" name="ISME J.">
        <title>Enrichment and physiological characterization of a novel comammox Nitrospira indicates ammonium inhibition of complete nitrification.</title>
        <authorList>
            <person name="Sakoula D."/>
            <person name="Koch H."/>
            <person name="Frank J."/>
            <person name="Jetten M.S.M."/>
            <person name="van Kessel M.A.H.J."/>
            <person name="Lucker S."/>
        </authorList>
    </citation>
    <scope>NUCLEOTIDE SEQUENCE [LARGE SCALE GENOMIC DNA]</scope>
    <source>
        <strain evidence="12">Comreactor17</strain>
    </source>
</reference>
<dbReference type="Gene3D" id="3.40.50.620">
    <property type="entry name" value="HUPs"/>
    <property type="match status" value="1"/>
</dbReference>
<dbReference type="CDD" id="cd01995">
    <property type="entry name" value="QueC-like"/>
    <property type="match status" value="1"/>
</dbReference>
<dbReference type="HAMAP" id="MF_01633">
    <property type="entry name" value="QueC"/>
    <property type="match status" value="1"/>
</dbReference>
<dbReference type="GO" id="GO:0016879">
    <property type="term" value="F:ligase activity, forming carbon-nitrogen bonds"/>
    <property type="evidence" value="ECO:0007669"/>
    <property type="project" value="UniProtKB-UniRule"/>
</dbReference>
<dbReference type="NCBIfam" id="TIGR00364">
    <property type="entry name" value="7-cyano-7-deazaguanine synthase QueC"/>
    <property type="match status" value="1"/>
</dbReference>
<dbReference type="EC" id="6.3.4.20" evidence="9 11"/>
<feature type="binding site" evidence="11">
    <location>
        <position position="196"/>
    </location>
    <ligand>
        <name>Zn(2+)</name>
        <dbReference type="ChEBI" id="CHEBI:29105"/>
    </ligand>
</feature>
<keyword evidence="5 11" id="KW-0671">Queuosine biosynthesis</keyword>
<keyword evidence="3 11" id="KW-0479">Metal-binding</keyword>
<dbReference type="UniPathway" id="UPA00391"/>
<keyword evidence="6 11" id="KW-0862">Zinc</keyword>
<sequence>MDGHISERAVVLASGGLDSTVAAAVARRDGYTLTLLTIDYQQRHAVEIQRAKQVAEVLDAERHVVVRVDLRAIGGSALTDTLPVPKDRSGSERCQDIPLTYVPSRNLIFLSLAAAQAEVVDASVIYFGANVVDYSGYPDCRQEFIEAVEAVLRLGTKAGMTGKQITIRTPLLHLSKVDIIRLGLTLNAPFHLTHSCYDPIGTVACGHCDSCLIRRQGFREAGVVDPIQYAVC</sequence>
<dbReference type="InterPro" id="IPR018317">
    <property type="entry name" value="QueC"/>
</dbReference>
<evidence type="ECO:0000313" key="12">
    <source>
        <dbReference type="EMBL" id="QPD04694.1"/>
    </source>
</evidence>
<dbReference type="PANTHER" id="PTHR42914:SF1">
    <property type="entry name" value="7-CYANO-7-DEAZAGUANINE SYNTHASE"/>
    <property type="match status" value="1"/>
</dbReference>
<evidence type="ECO:0000256" key="4">
    <source>
        <dbReference type="ARBA" id="ARBA00022741"/>
    </source>
</evidence>
<protein>
    <recommendedName>
        <fullName evidence="9 11">7-cyano-7-deazaguanine synthase</fullName>
        <ecNumber evidence="9 11">6.3.4.20</ecNumber>
    </recommendedName>
    <alternativeName>
        <fullName evidence="11">7-cyano-7-carbaguanine synthase</fullName>
    </alternativeName>
    <alternativeName>
        <fullName evidence="11">PreQ(0) synthase</fullName>
    </alternativeName>
    <alternativeName>
        <fullName evidence="11">Queuosine biosynthesis protein QueC</fullName>
    </alternativeName>
</protein>
<comment type="catalytic activity">
    <reaction evidence="10 11">
        <text>7-carboxy-7-carbaguanine + NH4(+) + 2 ATP = 7-cyano-7-carbaguanine + 2 AMP + 2 diphosphate + 2 H(+)</text>
        <dbReference type="Rhea" id="RHEA:27982"/>
        <dbReference type="ChEBI" id="CHEBI:15378"/>
        <dbReference type="ChEBI" id="CHEBI:28938"/>
        <dbReference type="ChEBI" id="CHEBI:30616"/>
        <dbReference type="ChEBI" id="CHEBI:33019"/>
        <dbReference type="ChEBI" id="CHEBI:45075"/>
        <dbReference type="ChEBI" id="CHEBI:61036"/>
        <dbReference type="ChEBI" id="CHEBI:456215"/>
        <dbReference type="EC" id="6.3.4.20"/>
    </reaction>
</comment>
<feature type="binding site" evidence="11">
    <location>
        <position position="208"/>
    </location>
    <ligand>
        <name>Zn(2+)</name>
        <dbReference type="ChEBI" id="CHEBI:29105"/>
    </ligand>
</feature>
<evidence type="ECO:0000256" key="3">
    <source>
        <dbReference type="ARBA" id="ARBA00022723"/>
    </source>
</evidence>
<evidence type="ECO:0000256" key="6">
    <source>
        <dbReference type="ARBA" id="ARBA00022833"/>
    </source>
</evidence>
<comment type="cofactor">
    <cofactor evidence="11">
        <name>Zn(2+)</name>
        <dbReference type="ChEBI" id="CHEBI:29105"/>
    </cofactor>
    <text evidence="11">Binds 1 zinc ion per subunit.</text>
</comment>
<dbReference type="EMBL" id="CP047423">
    <property type="protein sequence ID" value="QPD04694.1"/>
    <property type="molecule type" value="Genomic_DNA"/>
</dbReference>
<dbReference type="AlphaFoldDB" id="A0A7S8J029"/>
<gene>
    <name evidence="11" type="primary">queC</name>
    <name evidence="12" type="ORF">Nkreftii_002468</name>
</gene>
<keyword evidence="2 11" id="KW-0436">Ligase</keyword>
<dbReference type="GO" id="GO:0005524">
    <property type="term" value="F:ATP binding"/>
    <property type="evidence" value="ECO:0007669"/>
    <property type="project" value="UniProtKB-UniRule"/>
</dbReference>